<dbReference type="OrthoDB" id="193931at2759"/>
<dbReference type="AlphaFoldDB" id="A0A9N9RK50"/>
<evidence type="ECO:0000256" key="6">
    <source>
        <dbReference type="ARBA" id="ARBA00022840"/>
    </source>
</evidence>
<dbReference type="InterPro" id="IPR008271">
    <property type="entry name" value="Ser/Thr_kinase_AS"/>
</dbReference>
<evidence type="ECO:0000256" key="9">
    <source>
        <dbReference type="PROSITE-ProRule" id="PRU10141"/>
    </source>
</evidence>
<gene>
    <name evidence="12" type="ORF">CHIRRI_LOCUS1653</name>
</gene>
<dbReference type="InterPro" id="IPR017441">
    <property type="entry name" value="Protein_kinase_ATP_BS"/>
</dbReference>
<dbReference type="PANTHER" id="PTHR24346">
    <property type="entry name" value="MAP/MICROTUBULE AFFINITY-REGULATING KINASE"/>
    <property type="match status" value="1"/>
</dbReference>
<evidence type="ECO:0000313" key="13">
    <source>
        <dbReference type="Proteomes" id="UP001153620"/>
    </source>
</evidence>
<comment type="catalytic activity">
    <reaction evidence="7">
        <text>L-threonyl-[protein] + ATP = O-phospho-L-threonyl-[protein] + ADP + H(+)</text>
        <dbReference type="Rhea" id="RHEA:46608"/>
        <dbReference type="Rhea" id="RHEA-COMP:11060"/>
        <dbReference type="Rhea" id="RHEA-COMP:11605"/>
        <dbReference type="ChEBI" id="CHEBI:15378"/>
        <dbReference type="ChEBI" id="CHEBI:30013"/>
        <dbReference type="ChEBI" id="CHEBI:30616"/>
        <dbReference type="ChEBI" id="CHEBI:61977"/>
        <dbReference type="ChEBI" id="CHEBI:456216"/>
        <dbReference type="EC" id="2.7.11.1"/>
    </reaction>
</comment>
<dbReference type="GO" id="GO:0035556">
    <property type="term" value="P:intracellular signal transduction"/>
    <property type="evidence" value="ECO:0007669"/>
    <property type="project" value="TreeGrafter"/>
</dbReference>
<feature type="compositionally biased region" description="Basic residues" evidence="10">
    <location>
        <begin position="548"/>
        <end position="558"/>
    </location>
</feature>
<reference evidence="12" key="1">
    <citation type="submission" date="2022-01" db="EMBL/GenBank/DDBJ databases">
        <authorList>
            <person name="King R."/>
        </authorList>
    </citation>
    <scope>NUCLEOTIDE SEQUENCE</scope>
</reference>
<dbReference type="FunFam" id="1.10.510.10:FF:000571">
    <property type="entry name" value="Maternal embryonic leucine zipper kinase"/>
    <property type="match status" value="1"/>
</dbReference>
<feature type="region of interest" description="Disordered" evidence="10">
    <location>
        <begin position="521"/>
        <end position="558"/>
    </location>
</feature>
<feature type="compositionally biased region" description="Low complexity" evidence="10">
    <location>
        <begin position="536"/>
        <end position="547"/>
    </location>
</feature>
<keyword evidence="3" id="KW-0808">Transferase</keyword>
<sequence length="564" mass="64479">MGTILHEIPEDPNEDEKSAKSIDATPYEKVLSIVHDPKYMHEIGLSRIGLYKFCGDIGKGNFSRVKKAVHLLTKDKVAIKIVDRSRLDSKNLRMLSREVSTLECVQHPYILRLFEVVETLGRVHLITEYIPGGELYYKIVQNGIYSEDKASIMFKQVSLAVQHMHHLGYVHRDIKAENILVQSDEHYKLCDFGFSTQITSSQDYLNTFCGSPPYAAPELFKDEQYLASPVDIWSLGILLFFILTGSMPFSAPSIPQLRTTILKGEYQLPGILSPSCVKLIQNTLLHNPLHRPSIDQILRCEWLQNRSKKSLVKSQTSLDEAQTIIQKRKRPSFWCSKSRRTSPISPNKIEKQPPEPIDCYTKKFDNVPVEKFRNPIENESSSMSSAKTVIPINNHLSTFKRNNSLINSSKIVNKSHNNNNVIAQNNDIIQVRSYSNDHLEDSSIESEKDFERFMMIPSRTNCDEDLLRALNPLEKEVRKLMNSHGISNELLEKHIDNGPRSEIIGIYRILLMRLKTQKEQASIVNGNQGPDRRSYKTSNASRSSNSSRNHKSLRKKRNNFCAIL</sequence>
<protein>
    <recommendedName>
        <fullName evidence="1">non-specific serine/threonine protein kinase</fullName>
        <ecNumber evidence="1">2.7.11.1</ecNumber>
    </recommendedName>
</protein>
<evidence type="ECO:0000256" key="4">
    <source>
        <dbReference type="ARBA" id="ARBA00022741"/>
    </source>
</evidence>
<dbReference type="InterPro" id="IPR011009">
    <property type="entry name" value="Kinase-like_dom_sf"/>
</dbReference>
<dbReference type="SMART" id="SM00220">
    <property type="entry name" value="S_TKc"/>
    <property type="match status" value="1"/>
</dbReference>
<dbReference type="SUPFAM" id="SSF56112">
    <property type="entry name" value="Protein kinase-like (PK-like)"/>
    <property type="match status" value="1"/>
</dbReference>
<dbReference type="GO" id="GO:0005524">
    <property type="term" value="F:ATP binding"/>
    <property type="evidence" value="ECO:0007669"/>
    <property type="project" value="UniProtKB-UniRule"/>
</dbReference>
<dbReference type="PROSITE" id="PS00108">
    <property type="entry name" value="PROTEIN_KINASE_ST"/>
    <property type="match status" value="1"/>
</dbReference>
<dbReference type="PROSITE" id="PS50011">
    <property type="entry name" value="PROTEIN_KINASE_DOM"/>
    <property type="match status" value="1"/>
</dbReference>
<accession>A0A9N9RK50</accession>
<keyword evidence="4 9" id="KW-0547">Nucleotide-binding</keyword>
<feature type="binding site" evidence="9">
    <location>
        <position position="80"/>
    </location>
    <ligand>
        <name>ATP</name>
        <dbReference type="ChEBI" id="CHEBI:30616"/>
    </ligand>
</feature>
<keyword evidence="2" id="KW-0723">Serine/threonine-protein kinase</keyword>
<dbReference type="PANTHER" id="PTHR24346:SF49">
    <property type="entry name" value="NIM1 SERINE_THREONINE PROTEIN KINASE"/>
    <property type="match status" value="1"/>
</dbReference>
<evidence type="ECO:0000256" key="10">
    <source>
        <dbReference type="SAM" id="MobiDB-lite"/>
    </source>
</evidence>
<proteinExistence type="predicted"/>
<dbReference type="FunFam" id="3.30.200.20:FF:000003">
    <property type="entry name" value="Non-specific serine/threonine protein kinase"/>
    <property type="match status" value="1"/>
</dbReference>
<feature type="region of interest" description="Disordered" evidence="10">
    <location>
        <begin position="1"/>
        <end position="21"/>
    </location>
</feature>
<evidence type="ECO:0000256" key="3">
    <source>
        <dbReference type="ARBA" id="ARBA00022679"/>
    </source>
</evidence>
<dbReference type="InterPro" id="IPR000719">
    <property type="entry name" value="Prot_kinase_dom"/>
</dbReference>
<dbReference type="EC" id="2.7.11.1" evidence="1"/>
<dbReference type="Proteomes" id="UP001153620">
    <property type="component" value="Chromosome 1"/>
</dbReference>
<dbReference type="GO" id="GO:0005737">
    <property type="term" value="C:cytoplasm"/>
    <property type="evidence" value="ECO:0007669"/>
    <property type="project" value="TreeGrafter"/>
</dbReference>
<evidence type="ECO:0000259" key="11">
    <source>
        <dbReference type="PROSITE" id="PS50011"/>
    </source>
</evidence>
<dbReference type="GO" id="GO:0050321">
    <property type="term" value="F:tau-protein kinase activity"/>
    <property type="evidence" value="ECO:0007669"/>
    <property type="project" value="TreeGrafter"/>
</dbReference>
<dbReference type="Pfam" id="PF00069">
    <property type="entry name" value="Pkinase"/>
    <property type="match status" value="1"/>
</dbReference>
<dbReference type="GO" id="GO:0000226">
    <property type="term" value="P:microtubule cytoskeleton organization"/>
    <property type="evidence" value="ECO:0007669"/>
    <property type="project" value="TreeGrafter"/>
</dbReference>
<keyword evidence="5" id="KW-0418">Kinase</keyword>
<dbReference type="PROSITE" id="PS00107">
    <property type="entry name" value="PROTEIN_KINASE_ATP"/>
    <property type="match status" value="1"/>
</dbReference>
<evidence type="ECO:0000256" key="8">
    <source>
        <dbReference type="ARBA" id="ARBA00048679"/>
    </source>
</evidence>
<comment type="catalytic activity">
    <reaction evidence="8">
        <text>L-seryl-[protein] + ATP = O-phospho-L-seryl-[protein] + ADP + H(+)</text>
        <dbReference type="Rhea" id="RHEA:17989"/>
        <dbReference type="Rhea" id="RHEA-COMP:9863"/>
        <dbReference type="Rhea" id="RHEA-COMP:11604"/>
        <dbReference type="ChEBI" id="CHEBI:15378"/>
        <dbReference type="ChEBI" id="CHEBI:29999"/>
        <dbReference type="ChEBI" id="CHEBI:30616"/>
        <dbReference type="ChEBI" id="CHEBI:83421"/>
        <dbReference type="ChEBI" id="CHEBI:456216"/>
        <dbReference type="EC" id="2.7.11.1"/>
    </reaction>
</comment>
<evidence type="ECO:0000256" key="5">
    <source>
        <dbReference type="ARBA" id="ARBA00022777"/>
    </source>
</evidence>
<keyword evidence="6 9" id="KW-0067">ATP-binding</keyword>
<evidence type="ECO:0000256" key="1">
    <source>
        <dbReference type="ARBA" id="ARBA00012513"/>
    </source>
</evidence>
<dbReference type="EMBL" id="OU895877">
    <property type="protein sequence ID" value="CAG9798671.1"/>
    <property type="molecule type" value="Genomic_DNA"/>
</dbReference>
<evidence type="ECO:0000256" key="2">
    <source>
        <dbReference type="ARBA" id="ARBA00022527"/>
    </source>
</evidence>
<reference evidence="12" key="2">
    <citation type="submission" date="2022-10" db="EMBL/GenBank/DDBJ databases">
        <authorList>
            <consortium name="ENA_rothamsted_submissions"/>
            <consortium name="culmorum"/>
            <person name="King R."/>
        </authorList>
    </citation>
    <scope>NUCLEOTIDE SEQUENCE</scope>
</reference>
<feature type="region of interest" description="Disordered" evidence="10">
    <location>
        <begin position="336"/>
        <end position="357"/>
    </location>
</feature>
<feature type="domain" description="Protein kinase" evidence="11">
    <location>
        <begin position="51"/>
        <end position="303"/>
    </location>
</feature>
<organism evidence="12 13">
    <name type="scientific">Chironomus riparius</name>
    <dbReference type="NCBI Taxonomy" id="315576"/>
    <lineage>
        <taxon>Eukaryota</taxon>
        <taxon>Metazoa</taxon>
        <taxon>Ecdysozoa</taxon>
        <taxon>Arthropoda</taxon>
        <taxon>Hexapoda</taxon>
        <taxon>Insecta</taxon>
        <taxon>Pterygota</taxon>
        <taxon>Neoptera</taxon>
        <taxon>Endopterygota</taxon>
        <taxon>Diptera</taxon>
        <taxon>Nematocera</taxon>
        <taxon>Chironomoidea</taxon>
        <taxon>Chironomidae</taxon>
        <taxon>Chironominae</taxon>
        <taxon>Chironomus</taxon>
    </lineage>
</organism>
<name>A0A9N9RK50_9DIPT</name>
<evidence type="ECO:0000313" key="12">
    <source>
        <dbReference type="EMBL" id="CAG9798671.1"/>
    </source>
</evidence>
<keyword evidence="13" id="KW-1185">Reference proteome</keyword>
<evidence type="ECO:0000256" key="7">
    <source>
        <dbReference type="ARBA" id="ARBA00047899"/>
    </source>
</evidence>
<dbReference type="Gene3D" id="1.10.510.10">
    <property type="entry name" value="Transferase(Phosphotransferase) domain 1"/>
    <property type="match status" value="1"/>
</dbReference>